<accession>A0A5K7Z9M0</accession>
<name>A0A5K7Z9M0_9BACT</name>
<gene>
    <name evidence="2" type="ORF">DSCW_51450</name>
</gene>
<dbReference type="AlphaFoldDB" id="A0A5K7Z9M0"/>
<dbReference type="Proteomes" id="UP000427769">
    <property type="component" value="Chromosome"/>
</dbReference>
<proteinExistence type="predicted"/>
<feature type="domain" description="Baseplate J-like C-terminal" evidence="1">
    <location>
        <begin position="381"/>
        <end position="463"/>
    </location>
</feature>
<dbReference type="OrthoDB" id="9796131at2"/>
<keyword evidence="3" id="KW-1185">Reference proteome</keyword>
<reference evidence="2 3" key="1">
    <citation type="submission" date="2019-11" db="EMBL/GenBank/DDBJ databases">
        <title>Comparative genomics of hydrocarbon-degrading Desulfosarcina strains.</title>
        <authorList>
            <person name="Watanabe M."/>
            <person name="Kojima H."/>
            <person name="Fukui M."/>
        </authorList>
    </citation>
    <scope>NUCLEOTIDE SEQUENCE [LARGE SCALE GENOMIC DNA]</scope>
    <source>
        <strain evidence="2 3">PP31</strain>
    </source>
</reference>
<evidence type="ECO:0000259" key="1">
    <source>
        <dbReference type="Pfam" id="PF26079"/>
    </source>
</evidence>
<evidence type="ECO:0000313" key="3">
    <source>
        <dbReference type="Proteomes" id="UP000427769"/>
    </source>
</evidence>
<evidence type="ECO:0000313" key="2">
    <source>
        <dbReference type="EMBL" id="BBO77728.1"/>
    </source>
</evidence>
<sequence>MGRASIGYINKDYDSIRQELLAKIPQLTDRWTDFNYSDLGVVLLDLFCGVGDMLAYYLDAQAAEAFLPTSRQRQNVINLCKLVSYRLDGPVAASTSLRFSLAAPLDADLILPKGTACKARLEEGDIVFTTAAEATIPKGQTKVEAGARQGEGKIERLTSTGRPNQSFPISGTNIAQGTIRITIQNQDWTEVLHFQESGDDSRHFQIDTDSLDRTRIFFGDGLRGRVPPVGAEITVEYLETLGADGNLGSDLVSELLSPVYLDSEQVALTVTNPVPATNGADRESLEHARKQAPAEVRSLWKAVTKDDYQALAEGFPGVAKAQVLDVNDCKNIRYYQVNMAVAPDGGGPPSALLKQDLSAFLESRKVITIEINLFDPAYRPVNVDAEVYAYVGEDLDLIRSRTEQALEELFAFEQMAFGMPVRFSDLVSALDGVRGVSHVQMYAPQQDIDIRPGEIAVLGQLNIDVRRAS</sequence>
<protein>
    <recommendedName>
        <fullName evidence="1">Baseplate J-like C-terminal domain-containing protein</fullName>
    </recommendedName>
</protein>
<organism evidence="2 3">
    <name type="scientific">Desulfosarcina widdelii</name>
    <dbReference type="NCBI Taxonomy" id="947919"/>
    <lineage>
        <taxon>Bacteria</taxon>
        <taxon>Pseudomonadati</taxon>
        <taxon>Thermodesulfobacteriota</taxon>
        <taxon>Desulfobacteria</taxon>
        <taxon>Desulfobacterales</taxon>
        <taxon>Desulfosarcinaceae</taxon>
        <taxon>Desulfosarcina</taxon>
    </lineage>
</organism>
<dbReference type="EMBL" id="AP021875">
    <property type="protein sequence ID" value="BBO77728.1"/>
    <property type="molecule type" value="Genomic_DNA"/>
</dbReference>
<dbReference type="KEGG" id="dwd:DSCW_51450"/>
<dbReference type="Pfam" id="PF26079">
    <property type="entry name" value="Baseplate_J_C"/>
    <property type="match status" value="1"/>
</dbReference>
<dbReference type="InterPro" id="IPR058530">
    <property type="entry name" value="Baseplate_J-like_C"/>
</dbReference>